<evidence type="ECO:0000313" key="5">
    <source>
        <dbReference type="Proteomes" id="UP001178288"/>
    </source>
</evidence>
<dbReference type="Pfam" id="PF13400">
    <property type="entry name" value="Tad"/>
    <property type="match status" value="1"/>
</dbReference>
<keyword evidence="1" id="KW-0812">Transmembrane</keyword>
<sequence>MLYFFKKLFNEERGNTLILGAISLMVILVMAGLAIDGSLLYMKKSQLQKEANAAVLSGAQELTTTEQKVKDTVQYILTAHKDTTSNANIDINMGNKVAVTLTKSVNLTFAKIFGYEKVDVKARAAAGLAAIGRAVGAAPLGIDESVPLEYLRTYQLKVDSSDSQTGNFGILALGGPGAKTYEENLRNGYQAEIKVGDVINTESGNIAGKTRDAIQDRVNGCSQPPGDYSMRECSRIILVLVYKPYDYSGGKMKQVQVTGFAYFYITDPMSSKDTSINGVFIKRTGTGSYVEGSKDRGAYSIRLTK</sequence>
<feature type="transmembrane region" description="Helical" evidence="1">
    <location>
        <begin position="17"/>
        <end position="41"/>
    </location>
</feature>
<reference evidence="4" key="1">
    <citation type="submission" date="2023-05" db="EMBL/GenBank/DDBJ databases">
        <title>Comparative genomics of Bacillaceae isolates and their secondary metabolite potential.</title>
        <authorList>
            <person name="Song L."/>
            <person name="Nielsen L.J."/>
            <person name="Mohite O."/>
            <person name="Xu X."/>
            <person name="Weber T."/>
            <person name="Kovacs A.T."/>
        </authorList>
    </citation>
    <scope>NUCLEOTIDE SEQUENCE</scope>
    <source>
        <strain evidence="4">XLM17</strain>
    </source>
</reference>
<evidence type="ECO:0000256" key="1">
    <source>
        <dbReference type="SAM" id="Phobius"/>
    </source>
</evidence>
<gene>
    <name evidence="4" type="ORF">QNH39_07715</name>
</gene>
<evidence type="ECO:0000259" key="2">
    <source>
        <dbReference type="Pfam" id="PF09977"/>
    </source>
</evidence>
<dbReference type="Proteomes" id="UP001178288">
    <property type="component" value="Chromosome"/>
</dbReference>
<feature type="domain" description="Putative Flp pilus-assembly TadG-like N-terminal" evidence="3">
    <location>
        <begin position="14"/>
        <end position="60"/>
    </location>
</feature>
<keyword evidence="1" id="KW-1133">Transmembrane helix</keyword>
<evidence type="ECO:0000259" key="3">
    <source>
        <dbReference type="Pfam" id="PF13400"/>
    </source>
</evidence>
<proteinExistence type="predicted"/>
<dbReference type="Pfam" id="PF09977">
    <property type="entry name" value="Tad_C"/>
    <property type="match status" value="1"/>
</dbReference>
<dbReference type="AlphaFoldDB" id="A0AA95MP81"/>
<organism evidence="4 5">
    <name type="scientific">Neobacillus novalis</name>
    <dbReference type="NCBI Taxonomy" id="220687"/>
    <lineage>
        <taxon>Bacteria</taxon>
        <taxon>Bacillati</taxon>
        <taxon>Bacillota</taxon>
        <taxon>Bacilli</taxon>
        <taxon>Bacillales</taxon>
        <taxon>Bacillaceae</taxon>
        <taxon>Neobacillus</taxon>
    </lineage>
</organism>
<dbReference type="KEGG" id="nnv:QNH39_07715"/>
<keyword evidence="1" id="KW-0472">Membrane</keyword>
<keyword evidence="5" id="KW-1185">Reference proteome</keyword>
<dbReference type="EMBL" id="CP126114">
    <property type="protein sequence ID" value="WHY87709.1"/>
    <property type="molecule type" value="Genomic_DNA"/>
</dbReference>
<protein>
    <submittedName>
        <fullName evidence="4">Tad domain-containing protein</fullName>
    </submittedName>
</protein>
<dbReference type="InterPro" id="IPR028087">
    <property type="entry name" value="Tad_N"/>
</dbReference>
<accession>A0AA95MP81</accession>
<feature type="domain" description="DUF2134" evidence="2">
    <location>
        <begin position="84"/>
        <end position="126"/>
    </location>
</feature>
<name>A0AA95MP81_9BACI</name>
<dbReference type="InterPro" id="IPR018705">
    <property type="entry name" value="DUF2134_membrane"/>
</dbReference>
<evidence type="ECO:0000313" key="4">
    <source>
        <dbReference type="EMBL" id="WHY87709.1"/>
    </source>
</evidence>
<dbReference type="RefSeq" id="WP_066084258.1">
    <property type="nucleotide sequence ID" value="NZ_CP126114.1"/>
</dbReference>